<dbReference type="GO" id="GO:0005524">
    <property type="term" value="F:ATP binding"/>
    <property type="evidence" value="ECO:0007669"/>
    <property type="project" value="UniProtKB-KW"/>
</dbReference>
<dbReference type="PANTHER" id="PTHR43790:SF3">
    <property type="entry name" value="D-ALLOSE IMPORT ATP-BINDING PROTEIN ALSA-RELATED"/>
    <property type="match status" value="1"/>
</dbReference>
<dbReference type="CDD" id="cd03216">
    <property type="entry name" value="ABC_Carb_Monos_I"/>
    <property type="match status" value="1"/>
</dbReference>
<reference evidence="10 11" key="1">
    <citation type="journal article" date="2011" name="Int. J. Syst. Evol. Microbiol.">
        <title>Zhongshania antarctica gen. nov., sp. nov. and Zhongshania guokunii sp. nov., gammaproteobacteria respectively isolated from coastal attached (fast) ice and surface seawater of the Antarctic.</title>
        <authorList>
            <person name="Li H.J."/>
            <person name="Zhang X.Y."/>
            <person name="Chen C.X."/>
            <person name="Zhang Y.J."/>
            <person name="Gao Z.M."/>
            <person name="Yu Y."/>
            <person name="Chen X.L."/>
            <person name="Chen B."/>
            <person name="Zhang Y.Z."/>
        </authorList>
    </citation>
    <scope>NUCLEOTIDE SEQUENCE [LARGE SCALE GENOMIC DNA]</scope>
    <source>
        <strain evidence="10 11">15-R06ZXC-3</strain>
    </source>
</reference>
<evidence type="ECO:0000256" key="8">
    <source>
        <dbReference type="ARBA" id="ARBA00023136"/>
    </source>
</evidence>
<evidence type="ECO:0000259" key="9">
    <source>
        <dbReference type="PROSITE" id="PS50893"/>
    </source>
</evidence>
<evidence type="ECO:0000256" key="5">
    <source>
        <dbReference type="ARBA" id="ARBA00022741"/>
    </source>
</evidence>
<proteinExistence type="predicted"/>
<evidence type="ECO:0000256" key="6">
    <source>
        <dbReference type="ARBA" id="ARBA00022840"/>
    </source>
</evidence>
<protein>
    <submittedName>
        <fullName evidence="10">Sugar ABC transporter ATP-binding protein</fullName>
    </submittedName>
</protein>
<feature type="domain" description="ABC transporter" evidence="9">
    <location>
        <begin position="258"/>
        <end position="503"/>
    </location>
</feature>
<feature type="domain" description="ABC transporter" evidence="9">
    <location>
        <begin position="9"/>
        <end position="246"/>
    </location>
</feature>
<dbReference type="Proteomes" id="UP001557465">
    <property type="component" value="Unassembled WGS sequence"/>
</dbReference>
<accession>A0ABV3TR01</accession>
<keyword evidence="4" id="KW-0677">Repeat</keyword>
<name>A0ABV3TR01_9RHOB</name>
<dbReference type="RefSeq" id="WP_368393210.1">
    <property type="nucleotide sequence ID" value="NZ_JBFRYC010000025.1"/>
</dbReference>
<dbReference type="CDD" id="cd03215">
    <property type="entry name" value="ABC_Carb_Monos_II"/>
    <property type="match status" value="1"/>
</dbReference>
<dbReference type="InterPro" id="IPR027417">
    <property type="entry name" value="P-loop_NTPase"/>
</dbReference>
<evidence type="ECO:0000256" key="3">
    <source>
        <dbReference type="ARBA" id="ARBA00022597"/>
    </source>
</evidence>
<keyword evidence="3" id="KW-0762">Sugar transport</keyword>
<dbReference type="EMBL" id="JBFRYC010000025">
    <property type="protein sequence ID" value="MEX1663710.1"/>
    <property type="molecule type" value="Genomic_DNA"/>
</dbReference>
<evidence type="ECO:0000256" key="7">
    <source>
        <dbReference type="ARBA" id="ARBA00022967"/>
    </source>
</evidence>
<dbReference type="InterPro" id="IPR017871">
    <property type="entry name" value="ABC_transporter-like_CS"/>
</dbReference>
<keyword evidence="1" id="KW-0813">Transport</keyword>
<keyword evidence="6 10" id="KW-0067">ATP-binding</keyword>
<evidence type="ECO:0000256" key="2">
    <source>
        <dbReference type="ARBA" id="ARBA00022475"/>
    </source>
</evidence>
<organism evidence="10 11">
    <name type="scientific">Thioclava arctica</name>
    <dbReference type="NCBI Taxonomy" id="3238301"/>
    <lineage>
        <taxon>Bacteria</taxon>
        <taxon>Pseudomonadati</taxon>
        <taxon>Pseudomonadota</taxon>
        <taxon>Alphaproteobacteria</taxon>
        <taxon>Rhodobacterales</taxon>
        <taxon>Paracoccaceae</taxon>
        <taxon>Thioclava</taxon>
    </lineage>
</organism>
<dbReference type="SUPFAM" id="SSF52540">
    <property type="entry name" value="P-loop containing nucleoside triphosphate hydrolases"/>
    <property type="match status" value="2"/>
</dbReference>
<comment type="caution">
    <text evidence="10">The sequence shown here is derived from an EMBL/GenBank/DDBJ whole genome shotgun (WGS) entry which is preliminary data.</text>
</comment>
<evidence type="ECO:0000256" key="1">
    <source>
        <dbReference type="ARBA" id="ARBA00022448"/>
    </source>
</evidence>
<dbReference type="PROSITE" id="PS00211">
    <property type="entry name" value="ABC_TRANSPORTER_1"/>
    <property type="match status" value="2"/>
</dbReference>
<evidence type="ECO:0000313" key="11">
    <source>
        <dbReference type="Proteomes" id="UP001557465"/>
    </source>
</evidence>
<dbReference type="Gene3D" id="3.40.50.300">
    <property type="entry name" value="P-loop containing nucleotide triphosphate hydrolases"/>
    <property type="match status" value="2"/>
</dbReference>
<keyword evidence="11" id="KW-1185">Reference proteome</keyword>
<dbReference type="InterPro" id="IPR003439">
    <property type="entry name" value="ABC_transporter-like_ATP-bd"/>
</dbReference>
<evidence type="ECO:0000313" key="10">
    <source>
        <dbReference type="EMBL" id="MEX1663710.1"/>
    </source>
</evidence>
<dbReference type="InterPro" id="IPR050107">
    <property type="entry name" value="ABC_carbohydrate_import_ATPase"/>
</dbReference>
<dbReference type="SMART" id="SM00382">
    <property type="entry name" value="AAA"/>
    <property type="match status" value="2"/>
</dbReference>
<gene>
    <name evidence="10" type="ORF">AB4874_19190</name>
</gene>
<keyword evidence="2" id="KW-1003">Cell membrane</keyword>
<evidence type="ECO:0000256" key="4">
    <source>
        <dbReference type="ARBA" id="ARBA00022737"/>
    </source>
</evidence>
<keyword evidence="5" id="KW-0547">Nucleotide-binding</keyword>
<dbReference type="InterPro" id="IPR003593">
    <property type="entry name" value="AAA+_ATPase"/>
</dbReference>
<keyword evidence="8" id="KW-0472">Membrane</keyword>
<dbReference type="PROSITE" id="PS50893">
    <property type="entry name" value="ABC_TRANSPORTER_2"/>
    <property type="match status" value="2"/>
</dbReference>
<dbReference type="PANTHER" id="PTHR43790">
    <property type="entry name" value="CARBOHYDRATE TRANSPORT ATP-BINDING PROTEIN MG119-RELATED"/>
    <property type="match status" value="1"/>
</dbReference>
<sequence length="506" mass="54916">MNHENKPVLEFRGLGKSFFDVPVVKNVDLSMQKGEILCLVGENGAGKSTMMNMLGGVHVPDAGEMRLNGTPYHPSRPADAAAAGIAFIHQELNLFGNLSIAENILLNRLPHYGSLPLINRKKLRSEALDAMRQVGLDLSPDTKVDGLAPGEKQLIEIAKALALDARIIILDEPTTSLTARETEVLFALLKQLRSEGRSMIYISHVLADVMALADQIVVLRDGERVDSGPTSEFDMDRMILSMVGRPLQQLFPDRHATLGAPVLEVEQLSEPGVIRDVSFSLRRGEVLGFFGLMGAGRSEMARVLFGLDPHSSGNVRIDGQAVPISGPRESVQRGLAFVTEDRRDEGLLMGGSIRDNMALVSLPRFAGSGGFIRQGALSNEIDDMASQLRLRTGDPTLSIPVHSLSGGNQQKVVIGKWVMNQPDVLIMDEPTRGIDVGAKFEVFSIMNRLAEAGVGILYISSELDELIGVSDRILVMHKGRIAAGFDRSNFDRQAILSAAFGGRNVK</sequence>
<dbReference type="Pfam" id="PF00005">
    <property type="entry name" value="ABC_tran"/>
    <property type="match status" value="2"/>
</dbReference>
<keyword evidence="7" id="KW-1278">Translocase</keyword>